<feature type="region of interest" description="Disordered" evidence="1">
    <location>
        <begin position="20"/>
        <end position="222"/>
    </location>
</feature>
<gene>
    <name evidence="3" type="ORF">P691DRAFT_786995</name>
</gene>
<feature type="compositionally biased region" description="Basic and acidic residues" evidence="1">
    <location>
        <begin position="178"/>
        <end position="187"/>
    </location>
</feature>
<keyword evidence="4" id="KW-1185">Reference proteome</keyword>
<dbReference type="Proteomes" id="UP000807342">
    <property type="component" value="Unassembled WGS sequence"/>
</dbReference>
<feature type="compositionally biased region" description="Polar residues" evidence="1">
    <location>
        <begin position="109"/>
        <end position="129"/>
    </location>
</feature>
<dbReference type="OrthoDB" id="2657661at2759"/>
<feature type="transmembrane region" description="Helical" evidence="2">
    <location>
        <begin position="506"/>
        <end position="523"/>
    </location>
</feature>
<sequence length="777" mass="87512">MGPGIPPEISYPGAMGLLKSQLTPEGFSGGRKEYVGRETPSDRRAQSGKHGTEKTDLRPQQPNGPCADTISFSLYPSSHGNLTPPTQPAPPGLSTDTQSLQSAAGDISFTFQSPPQSLSSPADSPTHSDGSVFRDDHHLDAPRRPTTMSATLSLRSRSGFPSVRSFGLHPAPSITSLHPRDHMDQHPSRPSSPLVHSLRPSPSHISIHSQIRGTGSSRAPSLYESEPDPLPIIEPQELSEEFSDPDNRIWTMYPEEVERGTRSPKDQEDTVLEPLTMRFEAPWEPPGWEPIIHPEGQLYFWHEKKRVITEAYLYDPDVLKEIVRHLSKIESFMERMNLHNILGHHDLVLDLSPIVSERGGYVCGYYFVNHEERSIFWLQAYPASALVVWMPEYGHKSKLHLKHEIEAQYWFHCHLFPTTLTVDLPLVAELRDIILHNIADMDRRAYAPADVEGTDQESQQPMAGIQPIPLIQAIVMLNVNVAFLTVQSIDQVTPPVRRRPDQIASYVSVVANMGSIITGLLLIKMNRVRLQDTTSDAIRFINARSSKVLGLETLAIMYSLPFALLMWGMIAFVVAFCLNCFQDTTSVTRGVVGAACLLVAILVGWCVWVGWDKSIHQQPFAMEETWARPEKDMNVVDYGEEYGGNEKEGQGEGAVSEHQPGRRSVDTPSPQQRIGSPHDLENNAGDNPSREEFAEYKRAWDRLNEWWRGVCLGSAYDIHVYHKYHRGCMYKFMPGYWLDGSVLQFNVFLVIINNKCFNCQDEWYFCPLISEKKVQKT</sequence>
<feature type="transmembrane region" description="Helical" evidence="2">
    <location>
        <begin position="555"/>
        <end position="578"/>
    </location>
</feature>
<keyword evidence="2" id="KW-0812">Transmembrane</keyword>
<protein>
    <submittedName>
        <fullName evidence="3">Uncharacterized protein</fullName>
    </submittedName>
</protein>
<feature type="compositionally biased region" description="Basic and acidic residues" evidence="1">
    <location>
        <begin position="30"/>
        <end position="57"/>
    </location>
</feature>
<accession>A0A9P5X6F9</accession>
<feature type="region of interest" description="Disordered" evidence="1">
    <location>
        <begin position="640"/>
        <end position="688"/>
    </location>
</feature>
<reference evidence="3" key="1">
    <citation type="submission" date="2020-11" db="EMBL/GenBank/DDBJ databases">
        <authorList>
            <consortium name="DOE Joint Genome Institute"/>
            <person name="Ahrendt S."/>
            <person name="Riley R."/>
            <person name="Andreopoulos W."/>
            <person name="Labutti K."/>
            <person name="Pangilinan J."/>
            <person name="Ruiz-Duenas F.J."/>
            <person name="Barrasa J.M."/>
            <person name="Sanchez-Garcia M."/>
            <person name="Camarero S."/>
            <person name="Miyauchi S."/>
            <person name="Serrano A."/>
            <person name="Linde D."/>
            <person name="Babiker R."/>
            <person name="Drula E."/>
            <person name="Ayuso-Fernandez I."/>
            <person name="Pacheco R."/>
            <person name="Padilla G."/>
            <person name="Ferreira P."/>
            <person name="Barriuso J."/>
            <person name="Kellner H."/>
            <person name="Castanera R."/>
            <person name="Alfaro M."/>
            <person name="Ramirez L."/>
            <person name="Pisabarro A.G."/>
            <person name="Kuo A."/>
            <person name="Tritt A."/>
            <person name="Lipzen A."/>
            <person name="He G."/>
            <person name="Yan M."/>
            <person name="Ng V."/>
            <person name="Cullen D."/>
            <person name="Martin F."/>
            <person name="Rosso M.-N."/>
            <person name="Henrissat B."/>
            <person name="Hibbett D."/>
            <person name="Martinez A.T."/>
            <person name="Grigoriev I.V."/>
        </authorList>
    </citation>
    <scope>NUCLEOTIDE SEQUENCE</scope>
    <source>
        <strain evidence="3">MF-IS2</strain>
    </source>
</reference>
<comment type="caution">
    <text evidence="3">The sequence shown here is derived from an EMBL/GenBank/DDBJ whole genome shotgun (WGS) entry which is preliminary data.</text>
</comment>
<evidence type="ECO:0000313" key="4">
    <source>
        <dbReference type="Proteomes" id="UP000807342"/>
    </source>
</evidence>
<feature type="transmembrane region" description="Helical" evidence="2">
    <location>
        <begin position="590"/>
        <end position="611"/>
    </location>
</feature>
<evidence type="ECO:0000256" key="2">
    <source>
        <dbReference type="SAM" id="Phobius"/>
    </source>
</evidence>
<dbReference type="EMBL" id="MU151392">
    <property type="protein sequence ID" value="KAF9444237.1"/>
    <property type="molecule type" value="Genomic_DNA"/>
</dbReference>
<feature type="compositionally biased region" description="Polar residues" evidence="1">
    <location>
        <begin position="70"/>
        <end position="84"/>
    </location>
</feature>
<dbReference type="AlphaFoldDB" id="A0A9P5X6F9"/>
<keyword evidence="2" id="KW-0472">Membrane</keyword>
<feature type="compositionally biased region" description="Polar residues" evidence="1">
    <location>
        <begin position="146"/>
        <end position="156"/>
    </location>
</feature>
<name>A0A9P5X6F9_9AGAR</name>
<organism evidence="3 4">
    <name type="scientific">Macrolepiota fuliginosa MF-IS2</name>
    <dbReference type="NCBI Taxonomy" id="1400762"/>
    <lineage>
        <taxon>Eukaryota</taxon>
        <taxon>Fungi</taxon>
        <taxon>Dikarya</taxon>
        <taxon>Basidiomycota</taxon>
        <taxon>Agaricomycotina</taxon>
        <taxon>Agaricomycetes</taxon>
        <taxon>Agaricomycetidae</taxon>
        <taxon>Agaricales</taxon>
        <taxon>Agaricineae</taxon>
        <taxon>Agaricaceae</taxon>
        <taxon>Macrolepiota</taxon>
    </lineage>
</organism>
<keyword evidence="2" id="KW-1133">Transmembrane helix</keyword>
<evidence type="ECO:0000256" key="1">
    <source>
        <dbReference type="SAM" id="MobiDB-lite"/>
    </source>
</evidence>
<proteinExistence type="predicted"/>
<feature type="compositionally biased region" description="Low complexity" evidence="1">
    <location>
        <begin position="200"/>
        <end position="209"/>
    </location>
</feature>
<feature type="compositionally biased region" description="Basic and acidic residues" evidence="1">
    <location>
        <begin position="132"/>
        <end position="143"/>
    </location>
</feature>
<feature type="transmembrane region" description="Helical" evidence="2">
    <location>
        <begin position="468"/>
        <end position="486"/>
    </location>
</feature>
<evidence type="ECO:0000313" key="3">
    <source>
        <dbReference type="EMBL" id="KAF9444237.1"/>
    </source>
</evidence>